<evidence type="ECO:0000313" key="3">
    <source>
        <dbReference type="Proteomes" id="UP001054945"/>
    </source>
</evidence>
<dbReference type="EMBL" id="BPLR01011069">
    <property type="protein sequence ID" value="GIY43989.1"/>
    <property type="molecule type" value="Genomic_DNA"/>
</dbReference>
<gene>
    <name evidence="2" type="ORF">CEXT_340651</name>
</gene>
<comment type="caution">
    <text evidence="2">The sequence shown here is derived from an EMBL/GenBank/DDBJ whole genome shotgun (WGS) entry which is preliminary data.</text>
</comment>
<organism evidence="2 3">
    <name type="scientific">Caerostris extrusa</name>
    <name type="common">Bark spider</name>
    <name type="synonym">Caerostris bankana</name>
    <dbReference type="NCBI Taxonomy" id="172846"/>
    <lineage>
        <taxon>Eukaryota</taxon>
        <taxon>Metazoa</taxon>
        <taxon>Ecdysozoa</taxon>
        <taxon>Arthropoda</taxon>
        <taxon>Chelicerata</taxon>
        <taxon>Arachnida</taxon>
        <taxon>Araneae</taxon>
        <taxon>Araneomorphae</taxon>
        <taxon>Entelegynae</taxon>
        <taxon>Araneoidea</taxon>
        <taxon>Araneidae</taxon>
        <taxon>Caerostris</taxon>
    </lineage>
</organism>
<protein>
    <submittedName>
        <fullName evidence="2">Uncharacterized protein</fullName>
    </submittedName>
</protein>
<name>A0AAV4TFJ5_CAEEX</name>
<evidence type="ECO:0000313" key="2">
    <source>
        <dbReference type="EMBL" id="GIY43989.1"/>
    </source>
</evidence>
<reference evidence="2 3" key="1">
    <citation type="submission" date="2021-06" db="EMBL/GenBank/DDBJ databases">
        <title>Caerostris extrusa draft genome.</title>
        <authorList>
            <person name="Kono N."/>
            <person name="Arakawa K."/>
        </authorList>
    </citation>
    <scope>NUCLEOTIDE SEQUENCE [LARGE SCALE GENOMIC DNA]</scope>
</reference>
<feature type="region of interest" description="Disordered" evidence="1">
    <location>
        <begin position="125"/>
        <end position="147"/>
    </location>
</feature>
<keyword evidence="3" id="KW-1185">Reference proteome</keyword>
<dbReference type="Proteomes" id="UP001054945">
    <property type="component" value="Unassembled WGS sequence"/>
</dbReference>
<sequence length="147" mass="16999">MKLQSICSYIFNPRSFPTFKNIRKYQHIIRYFTDLLKLKYFVTFIEKSSVAPPAVTYSMGTAAAFKACADDEVEMLANALPLLTPGHYAPGKADCAELAIKKRAASKVLYQQRIGKWRSERKQFKNRKKGRKHCRKKKKKEDMVALF</sequence>
<evidence type="ECO:0000256" key="1">
    <source>
        <dbReference type="SAM" id="MobiDB-lite"/>
    </source>
</evidence>
<proteinExistence type="predicted"/>
<feature type="compositionally biased region" description="Basic residues" evidence="1">
    <location>
        <begin position="125"/>
        <end position="139"/>
    </location>
</feature>
<dbReference type="AlphaFoldDB" id="A0AAV4TFJ5"/>
<accession>A0AAV4TFJ5</accession>